<dbReference type="PROSITE" id="PS50088">
    <property type="entry name" value="ANK_REPEAT"/>
    <property type="match status" value="34"/>
</dbReference>
<feature type="repeat" description="ANK" evidence="3">
    <location>
        <begin position="1046"/>
        <end position="1078"/>
    </location>
</feature>
<dbReference type="Pfam" id="PF20720">
    <property type="entry name" value="nSTAND3"/>
    <property type="match status" value="1"/>
</dbReference>
<dbReference type="PANTHER" id="PTHR24193:SF121">
    <property type="entry name" value="ADA2A-CONTAINING COMPLEX COMPONENT 3, ISOFORM D"/>
    <property type="match status" value="1"/>
</dbReference>
<dbReference type="InterPro" id="IPR027417">
    <property type="entry name" value="P-loop_NTPase"/>
</dbReference>
<feature type="repeat" description="ANK" evidence="3">
    <location>
        <begin position="1345"/>
        <end position="1377"/>
    </location>
</feature>
<evidence type="ECO:0000313" key="7">
    <source>
        <dbReference type="Proteomes" id="UP001374579"/>
    </source>
</evidence>
<dbReference type="Proteomes" id="UP001374579">
    <property type="component" value="Unassembled WGS sequence"/>
</dbReference>
<evidence type="ECO:0000256" key="3">
    <source>
        <dbReference type="PROSITE-ProRule" id="PRU00023"/>
    </source>
</evidence>
<dbReference type="InterPro" id="IPR036770">
    <property type="entry name" value="Ankyrin_rpt-contain_sf"/>
</dbReference>
<feature type="repeat" description="ANK" evidence="3">
    <location>
        <begin position="1576"/>
        <end position="1608"/>
    </location>
</feature>
<feature type="repeat" description="ANK" evidence="3">
    <location>
        <begin position="1147"/>
        <end position="1179"/>
    </location>
</feature>
<evidence type="ECO:0000259" key="5">
    <source>
        <dbReference type="Pfam" id="PF20720"/>
    </source>
</evidence>
<feature type="repeat" description="ANK" evidence="3">
    <location>
        <begin position="1510"/>
        <end position="1542"/>
    </location>
</feature>
<protein>
    <recommendedName>
        <fullName evidence="5">Novel STAND NTPase 3 domain-containing protein</fullName>
    </recommendedName>
</protein>
<feature type="repeat" description="ANK" evidence="3">
    <location>
        <begin position="947"/>
        <end position="979"/>
    </location>
</feature>
<gene>
    <name evidence="6" type="ORF">V1264_005941</name>
</gene>
<feature type="repeat" description="ANK" evidence="3">
    <location>
        <begin position="1114"/>
        <end position="1146"/>
    </location>
</feature>
<evidence type="ECO:0000313" key="6">
    <source>
        <dbReference type="EMBL" id="KAK7094366.1"/>
    </source>
</evidence>
<feature type="repeat" description="ANK" evidence="3">
    <location>
        <begin position="1774"/>
        <end position="1806"/>
    </location>
</feature>
<dbReference type="InterPro" id="IPR002110">
    <property type="entry name" value="Ankyrin_rpt"/>
</dbReference>
<proteinExistence type="predicted"/>
<dbReference type="GO" id="GO:0005634">
    <property type="term" value="C:nucleus"/>
    <property type="evidence" value="ECO:0007669"/>
    <property type="project" value="TreeGrafter"/>
</dbReference>
<feature type="repeat" description="ANK" evidence="3">
    <location>
        <begin position="854"/>
        <end position="886"/>
    </location>
</feature>
<keyword evidence="7" id="KW-1185">Reference proteome</keyword>
<dbReference type="PRINTS" id="PR01415">
    <property type="entry name" value="ANKYRIN"/>
</dbReference>
<dbReference type="Pfam" id="PF13637">
    <property type="entry name" value="Ank_4"/>
    <property type="match status" value="1"/>
</dbReference>
<dbReference type="Gene3D" id="1.25.40.20">
    <property type="entry name" value="Ankyrin repeat-containing domain"/>
    <property type="match status" value="14"/>
</dbReference>
<name>A0AAN9G3X9_9CAEN</name>
<feature type="repeat" description="ANK" evidence="3">
    <location>
        <begin position="1246"/>
        <end position="1278"/>
    </location>
</feature>
<sequence>MADQGGEAVGRQHGSSSLSHSHDPGGAESSENQAMEWLSLPNCMDFEPSFLQGNTEVTADSERYRCIPTDDLEEASDILQGTGRVILCGFPGTGKTTVGHALLRRCREEGFKPYILSKLEDWHAHIGPGRRSFVLIDDLMGVVRVNRQQYEEWTKILCNMLQLIKAGDCRVVVTLYPHVLHELQQLETDSQSPLLDSSAVVRLMKEDLDTEVKRALLDFHLKQLPLQPSQQQEVVERIVQADTSGPAFLWCCRYLVDHWQAVEDPATVFTSPAEANSVLLKQMCLHETHGDSFAAVFVLTMLGKGRFLHRKVRAQAELLEHGFQGHCDDHLAKYEDFLLGSVLASQGHGFISRVMYDAAGFALGRSFRLPTLLRVCDVTFLVQHVRVIVKVGQLMRANKVLDIQVGSKCFDTEARKNPDVLENCQSLVERLHEEVIKGNLKEISPHPALQCTEFLLEMEKYCEKEKHSEHHLLRALDTVFNLPLIYWSVYNKCHGLSEWCINKLNADKDLHHTLHDTLLACCLFPHLAHELGHKSEQLSFQGLLAAEICQAFTGKKLLSREYIAKHVGKNANFHGMMTGTKQSWRQLYYLCDTFTDLPIPLDLLTVQMPDNKPMSNDSPIASVHVSNNSVTVQVRDRGDWYLALRLLADREVNETDRDGNTLLHIAVDKGNLEAITLAVKSGACLTKTNNKGLTPYQLAQRRRKELNNATDRNKMAFDLFSVIRGGNDVTVKTLLCYGSSVHDKDDEGRTGLLVACKAGQGNIADLLIDLGADVNVSVTSLLEGPQTPLFFACRTGLIRTVELLLKHNAVIDAMNKWKQTALHCACEGKSPTASADITRLLLDAGADVNAQDMLGRTPLHYAACSGNTETLRRLIHHGADLNATDDEGRTPLHCAYMASKPGIIITQLVEAGAGIGRVHQAVVRGDVDALMTLLQQGADVNQHDTSMGCSPLHAACLMGRTDIVTWLTQHGAKVNAVDDMKTTPLHYACAAGQTRVARQLIDEGVDVNARDESKSTPLHGAADKGNIEIVVCLLEHGAQVDAAAAYDITPLHTACENGLTQTAKCLLQHGANVNAVSGWYGTPLHTACENGHTETAQCLLEHGAKVNAVSEWNINKTPLHTACEKGHTEIAQCLLQHGADVNAVLEWNETPLHTACVNGHTQTAQCLLQYGADVNAVSKWKKTPLHTACEKDHTQTAQCLLQHGADVNAVSGCDETPLHTACRNGHTETAQYLLQHGAKVNAVSMWNGTPLHAACEKGHTETAQCLLQHGAKVNAVLKWNGTPLHAACEKGHTETAQSLLQHGANVNAVSEKDDTPLHTACRNGHTETAQCLLQHGGDVNAVSKWKETPLHTACEKGHTEIAQSLLQHGADVNSVSKWNETPLYTVCENGHTETAQCLLQHGANVNSVSKWKQTPLYRACEKGHTQTAQCLLQHGADLNAVSDCDETPLHAACNNGHTETAQYLLQHQANVNAVSLVFGTPLDKACKNGHTQTAQCLLQHGADVNAVSETDGTPLHRACQNGHTETAQYLLQHKADVNAVSGWYGTPLHRACQYSHTETAQCLLQHKADANAVSERYGTPLHTACENGHTETAQCLLQHGADVNAVSKWKETPLHTACENGHTETAQYLLQHEADVNAVSERYGTPLHKACRNGHTETAQCLLQHGADVNAVSKWKETPLHTACENGHTEAAQCLLQHGAEVNAVSTWNETPLHTASRRGHTQTAQCLLQHKAKVKAVSERSGTPLHTACENGHTETAQCLLQHGANVNAVSEWNETPLHTACGGGHTQTAQCLLQHKADVNAVSERYGTPLHRACQNGHTQTAQYLLQHGANVNSVSERDGTPLDVARKNPYHCDDLVTLLVQHGAVIFFYCVQGSG</sequence>
<evidence type="ECO:0000256" key="4">
    <source>
        <dbReference type="SAM" id="MobiDB-lite"/>
    </source>
</evidence>
<dbReference type="SMART" id="SM00248">
    <property type="entry name" value="ANK"/>
    <property type="match status" value="34"/>
</dbReference>
<feature type="repeat" description="ANK" evidence="3">
    <location>
        <begin position="747"/>
        <end position="779"/>
    </location>
</feature>
<feature type="repeat" description="ANK" evidence="3">
    <location>
        <begin position="1213"/>
        <end position="1245"/>
    </location>
</feature>
<evidence type="ECO:0000256" key="2">
    <source>
        <dbReference type="ARBA" id="ARBA00023043"/>
    </source>
</evidence>
<feature type="repeat" description="ANK" evidence="3">
    <location>
        <begin position="817"/>
        <end position="853"/>
    </location>
</feature>
<feature type="repeat" description="ANK" evidence="3">
    <location>
        <begin position="887"/>
        <end position="915"/>
    </location>
</feature>
<keyword evidence="1" id="KW-0677">Repeat</keyword>
<feature type="repeat" description="ANK" evidence="3">
    <location>
        <begin position="1180"/>
        <end position="1212"/>
    </location>
</feature>
<reference evidence="6 7" key="1">
    <citation type="submission" date="2024-02" db="EMBL/GenBank/DDBJ databases">
        <title>Chromosome-scale genome assembly of the rough periwinkle Littorina saxatilis.</title>
        <authorList>
            <person name="De Jode A."/>
            <person name="Faria R."/>
            <person name="Formenti G."/>
            <person name="Sims Y."/>
            <person name="Smith T.P."/>
            <person name="Tracey A."/>
            <person name="Wood J.M.D."/>
            <person name="Zagrodzka Z.B."/>
            <person name="Johannesson K."/>
            <person name="Butlin R.K."/>
            <person name="Leder E.H."/>
        </authorList>
    </citation>
    <scope>NUCLEOTIDE SEQUENCE [LARGE SCALE GENOMIC DNA]</scope>
    <source>
        <strain evidence="6">Snail1</strain>
        <tissue evidence="6">Muscle</tissue>
    </source>
</reference>
<feature type="repeat" description="ANK" evidence="3">
    <location>
        <begin position="1480"/>
        <end position="1509"/>
    </location>
</feature>
<feature type="repeat" description="ANK" evidence="3">
    <location>
        <begin position="1378"/>
        <end position="1410"/>
    </location>
</feature>
<organism evidence="6 7">
    <name type="scientific">Littorina saxatilis</name>
    <dbReference type="NCBI Taxonomy" id="31220"/>
    <lineage>
        <taxon>Eukaryota</taxon>
        <taxon>Metazoa</taxon>
        <taxon>Spiralia</taxon>
        <taxon>Lophotrochozoa</taxon>
        <taxon>Mollusca</taxon>
        <taxon>Gastropoda</taxon>
        <taxon>Caenogastropoda</taxon>
        <taxon>Littorinimorpha</taxon>
        <taxon>Littorinoidea</taxon>
        <taxon>Littorinidae</taxon>
        <taxon>Littorina</taxon>
    </lineage>
</organism>
<dbReference type="GO" id="GO:0045944">
    <property type="term" value="P:positive regulation of transcription by RNA polymerase II"/>
    <property type="evidence" value="ECO:0007669"/>
    <property type="project" value="TreeGrafter"/>
</dbReference>
<comment type="caution">
    <text evidence="6">The sequence shown here is derived from an EMBL/GenBank/DDBJ whole genome shotgun (WGS) entry which is preliminary data.</text>
</comment>
<feature type="domain" description="Novel STAND NTPase 3" evidence="5">
    <location>
        <begin position="68"/>
        <end position="222"/>
    </location>
</feature>
<feature type="repeat" description="ANK" evidence="3">
    <location>
        <begin position="1082"/>
        <end position="1111"/>
    </location>
</feature>
<feature type="region of interest" description="Disordered" evidence="4">
    <location>
        <begin position="1"/>
        <end position="31"/>
    </location>
</feature>
<feature type="repeat" description="ANK" evidence="3">
    <location>
        <begin position="1609"/>
        <end position="1641"/>
    </location>
</feature>
<feature type="repeat" description="ANK" evidence="3">
    <location>
        <begin position="1312"/>
        <end position="1344"/>
    </location>
</feature>
<feature type="repeat" description="ANK" evidence="3">
    <location>
        <begin position="1642"/>
        <end position="1674"/>
    </location>
</feature>
<dbReference type="InterPro" id="IPR049050">
    <property type="entry name" value="nSTAND3"/>
</dbReference>
<evidence type="ECO:0000256" key="1">
    <source>
        <dbReference type="ARBA" id="ARBA00022737"/>
    </source>
</evidence>
<dbReference type="GO" id="GO:0000976">
    <property type="term" value="F:transcription cis-regulatory region binding"/>
    <property type="evidence" value="ECO:0007669"/>
    <property type="project" value="TreeGrafter"/>
</dbReference>
<dbReference type="InterPro" id="IPR050663">
    <property type="entry name" value="Ankyrin-SOCS_Box"/>
</dbReference>
<feature type="repeat" description="ANK" evidence="3">
    <location>
        <begin position="1411"/>
        <end position="1443"/>
    </location>
</feature>
<dbReference type="Pfam" id="PF00023">
    <property type="entry name" value="Ank"/>
    <property type="match status" value="7"/>
</dbReference>
<dbReference type="SUPFAM" id="SSF52540">
    <property type="entry name" value="P-loop containing nucleoside triphosphate hydrolases"/>
    <property type="match status" value="1"/>
</dbReference>
<feature type="repeat" description="ANK" evidence="3">
    <location>
        <begin position="1444"/>
        <end position="1476"/>
    </location>
</feature>
<feature type="repeat" description="ANK" evidence="3">
    <location>
        <begin position="1708"/>
        <end position="1740"/>
    </location>
</feature>
<feature type="repeat" description="ANK" evidence="3">
    <location>
        <begin position="1741"/>
        <end position="1773"/>
    </location>
</feature>
<feature type="repeat" description="ANK" evidence="3">
    <location>
        <begin position="980"/>
        <end position="1012"/>
    </location>
</feature>
<feature type="repeat" description="ANK" evidence="3">
    <location>
        <begin position="913"/>
        <end position="945"/>
    </location>
</feature>
<feature type="repeat" description="ANK" evidence="3">
    <location>
        <begin position="1546"/>
        <end position="1575"/>
    </location>
</feature>
<dbReference type="EMBL" id="JBAMIC010000018">
    <property type="protein sequence ID" value="KAK7094366.1"/>
    <property type="molecule type" value="Genomic_DNA"/>
</dbReference>
<dbReference type="Gene3D" id="3.40.50.300">
    <property type="entry name" value="P-loop containing nucleotide triphosphate hydrolases"/>
    <property type="match status" value="1"/>
</dbReference>
<feature type="repeat" description="ANK" evidence="3">
    <location>
        <begin position="1279"/>
        <end position="1311"/>
    </location>
</feature>
<dbReference type="PANTHER" id="PTHR24193">
    <property type="entry name" value="ANKYRIN REPEAT PROTEIN"/>
    <property type="match status" value="1"/>
</dbReference>
<feature type="repeat" description="ANK" evidence="3">
    <location>
        <begin position="658"/>
        <end position="690"/>
    </location>
</feature>
<accession>A0AAN9G3X9</accession>
<dbReference type="Pfam" id="PF12796">
    <property type="entry name" value="Ank_2"/>
    <property type="match status" value="9"/>
</dbReference>
<keyword evidence="2 3" id="KW-0040">ANK repeat</keyword>
<dbReference type="PROSITE" id="PS50297">
    <property type="entry name" value="ANK_REP_REGION"/>
    <property type="match status" value="32"/>
</dbReference>
<feature type="repeat" description="ANK" evidence="3">
    <location>
        <begin position="784"/>
        <end position="816"/>
    </location>
</feature>
<feature type="repeat" description="ANK" evidence="3">
    <location>
        <begin position="1013"/>
        <end position="1045"/>
    </location>
</feature>
<dbReference type="SUPFAM" id="SSF48403">
    <property type="entry name" value="Ankyrin repeat"/>
    <property type="match status" value="4"/>
</dbReference>
<feature type="repeat" description="ANK" evidence="3">
    <location>
        <begin position="1807"/>
        <end position="1839"/>
    </location>
</feature>
<feature type="repeat" description="ANK" evidence="3">
    <location>
        <begin position="1675"/>
        <end position="1707"/>
    </location>
</feature>